<comment type="caution">
    <text evidence="1">The sequence shown here is derived from an EMBL/GenBank/DDBJ whole genome shotgun (WGS) entry which is preliminary data.</text>
</comment>
<sequence>MKVLLILVFGFVTSFTSNNSPIKEYSKNENVTFDSGNITVCNNNSDVILDAVGPGVSDISWPLGGDQCGEGTYYAGFGEYRGMSVVISYLSPNKTATIQLYYNGGQQEFVNVSSAGEYIIYPSTELDTNDIVVQISY</sequence>
<dbReference type="RefSeq" id="WP_240826697.1">
    <property type="nucleotide sequence ID" value="NZ_JAKWBL010000001.1"/>
</dbReference>
<evidence type="ECO:0000313" key="2">
    <source>
        <dbReference type="Proteomes" id="UP001202248"/>
    </source>
</evidence>
<protein>
    <submittedName>
        <fullName evidence="1">Uncharacterized protein</fullName>
    </submittedName>
</protein>
<dbReference type="EMBL" id="JAKWBL010000001">
    <property type="protein sequence ID" value="MCH5597302.1"/>
    <property type="molecule type" value="Genomic_DNA"/>
</dbReference>
<organism evidence="1 2">
    <name type="scientific">Niabella ginsengisoli</name>
    <dbReference type="NCBI Taxonomy" id="522298"/>
    <lineage>
        <taxon>Bacteria</taxon>
        <taxon>Pseudomonadati</taxon>
        <taxon>Bacteroidota</taxon>
        <taxon>Chitinophagia</taxon>
        <taxon>Chitinophagales</taxon>
        <taxon>Chitinophagaceae</taxon>
        <taxon>Niabella</taxon>
    </lineage>
</organism>
<accession>A0ABS9SG17</accession>
<dbReference type="Proteomes" id="UP001202248">
    <property type="component" value="Unassembled WGS sequence"/>
</dbReference>
<proteinExistence type="predicted"/>
<gene>
    <name evidence="1" type="ORF">MKP09_04980</name>
</gene>
<reference evidence="1 2" key="1">
    <citation type="submission" date="2022-02" db="EMBL/GenBank/DDBJ databases">
        <authorList>
            <person name="Min J."/>
        </authorList>
    </citation>
    <scope>NUCLEOTIDE SEQUENCE [LARGE SCALE GENOMIC DNA]</scope>
    <source>
        <strain evidence="1 2">GR10-1</strain>
    </source>
</reference>
<evidence type="ECO:0000313" key="1">
    <source>
        <dbReference type="EMBL" id="MCH5597302.1"/>
    </source>
</evidence>
<name>A0ABS9SG17_9BACT</name>
<keyword evidence="2" id="KW-1185">Reference proteome</keyword>